<dbReference type="Proteomes" id="UP000282170">
    <property type="component" value="Plasmid p1"/>
</dbReference>
<organism evidence="1 2">
    <name type="scientific">Streptomyces fungicidicus</name>
    <dbReference type="NCBI Taxonomy" id="68203"/>
    <lineage>
        <taxon>Bacteria</taxon>
        <taxon>Bacillati</taxon>
        <taxon>Actinomycetota</taxon>
        <taxon>Actinomycetes</taxon>
        <taxon>Kitasatosporales</taxon>
        <taxon>Streptomycetaceae</taxon>
        <taxon>Streptomyces</taxon>
    </lineage>
</organism>
<keyword evidence="2" id="KW-1185">Reference proteome</keyword>
<sequence length="68" mass="7700">MAVDYWHACVAHERRIQVVAAAAARAWHQDDGRVPLPRFTDWGATYVRPSRERPGGEVAFSVPLRDAR</sequence>
<gene>
    <name evidence="1" type="ORF">CNQ36_33440</name>
</gene>
<proteinExistence type="predicted"/>
<evidence type="ECO:0000313" key="2">
    <source>
        <dbReference type="Proteomes" id="UP000282170"/>
    </source>
</evidence>
<protein>
    <submittedName>
        <fullName evidence="1">Uncharacterized protein</fullName>
    </submittedName>
</protein>
<dbReference type="KEGG" id="sfug:CNQ36_33440"/>
<reference evidence="1 2" key="1">
    <citation type="submission" date="2017-09" db="EMBL/GenBank/DDBJ databases">
        <authorList>
            <person name="Zhang H."/>
            <person name="Hu S."/>
            <person name="Xu J."/>
            <person name="He Z."/>
        </authorList>
    </citation>
    <scope>NUCLEOTIDE SEQUENCE [LARGE SCALE GENOMIC DNA]</scope>
    <source>
        <strain evidence="1 2">TXX3120</strain>
        <plasmid evidence="1 2">p1</plasmid>
    </source>
</reference>
<dbReference type="RefSeq" id="WP_121549481.1">
    <property type="nucleotide sequence ID" value="NZ_CP023408.1"/>
</dbReference>
<geneLocation type="plasmid" evidence="1 2">
    <name>p1</name>
</geneLocation>
<evidence type="ECO:0000313" key="1">
    <source>
        <dbReference type="EMBL" id="AYL40326.1"/>
    </source>
</evidence>
<name>A0A494V5Q5_9ACTN</name>
<dbReference type="AlphaFoldDB" id="A0A494V5Q5"/>
<dbReference type="EMBL" id="CP023408">
    <property type="protein sequence ID" value="AYL40326.1"/>
    <property type="molecule type" value="Genomic_DNA"/>
</dbReference>
<accession>A0A494V5Q5</accession>
<keyword evidence="1" id="KW-0614">Plasmid</keyword>